<proteinExistence type="inferred from homology"/>
<comment type="caution">
    <text evidence="8">The sequence shown here is derived from an EMBL/GenBank/DDBJ whole genome shotgun (WGS) entry which is preliminary data.</text>
</comment>
<dbReference type="GO" id="GO:0019350">
    <property type="term" value="P:teichoic acid biosynthetic process"/>
    <property type="evidence" value="ECO:0007669"/>
    <property type="project" value="UniProtKB-KW"/>
</dbReference>
<gene>
    <name evidence="8" type="ORF">JD77_03034</name>
</gene>
<evidence type="ECO:0000256" key="1">
    <source>
        <dbReference type="ARBA" id="ARBA00004202"/>
    </source>
</evidence>
<evidence type="ECO:0000256" key="2">
    <source>
        <dbReference type="ARBA" id="ARBA00010488"/>
    </source>
</evidence>
<evidence type="ECO:0000259" key="7">
    <source>
        <dbReference type="Pfam" id="PF00535"/>
    </source>
</evidence>
<accession>A0A562IAM0</accession>
<dbReference type="Gene3D" id="3.90.550.10">
    <property type="entry name" value="Spore Coat Polysaccharide Biosynthesis Protein SpsA, Chain A"/>
    <property type="match status" value="1"/>
</dbReference>
<dbReference type="PANTHER" id="PTHR37316:SF3">
    <property type="entry name" value="TEICHOIC ACID GLYCEROL-PHOSPHATE TRANSFERASE"/>
    <property type="match status" value="1"/>
</dbReference>
<dbReference type="GO" id="GO:0005886">
    <property type="term" value="C:plasma membrane"/>
    <property type="evidence" value="ECO:0007669"/>
    <property type="project" value="UniProtKB-SubCell"/>
</dbReference>
<keyword evidence="5" id="KW-0777">Teichoic acid biosynthesis</keyword>
<dbReference type="InterPro" id="IPR043148">
    <property type="entry name" value="TagF_C"/>
</dbReference>
<keyword evidence="3" id="KW-1003">Cell membrane</keyword>
<evidence type="ECO:0000256" key="5">
    <source>
        <dbReference type="ARBA" id="ARBA00022944"/>
    </source>
</evidence>
<dbReference type="AlphaFoldDB" id="A0A562IAM0"/>
<dbReference type="SUPFAM" id="SSF53756">
    <property type="entry name" value="UDP-Glycosyltransferase/glycogen phosphorylase"/>
    <property type="match status" value="1"/>
</dbReference>
<dbReference type="EMBL" id="VLKE01000001">
    <property type="protein sequence ID" value="TWH68047.1"/>
    <property type="molecule type" value="Genomic_DNA"/>
</dbReference>
<keyword evidence="4 8" id="KW-0808">Transferase</keyword>
<name>A0A562IAM0_MICOL</name>
<dbReference type="FunFam" id="3.90.550.10:FF:000196">
    <property type="entry name" value="Glycosyl transferase"/>
    <property type="match status" value="1"/>
</dbReference>
<keyword evidence="9" id="KW-1185">Reference proteome</keyword>
<dbReference type="PANTHER" id="PTHR37316">
    <property type="entry name" value="TEICHOIC ACID GLYCEROL-PHOSPHATE PRIMASE"/>
    <property type="match status" value="1"/>
</dbReference>
<dbReference type="CDD" id="cd00761">
    <property type="entry name" value="Glyco_tranf_GTA_type"/>
    <property type="match status" value="1"/>
</dbReference>
<dbReference type="GO" id="GO:0047355">
    <property type="term" value="F:CDP-glycerol glycerophosphotransferase activity"/>
    <property type="evidence" value="ECO:0007669"/>
    <property type="project" value="InterPro"/>
</dbReference>
<dbReference type="Pfam" id="PF04464">
    <property type="entry name" value="Glyphos_transf"/>
    <property type="match status" value="1"/>
</dbReference>
<dbReference type="SUPFAM" id="SSF53448">
    <property type="entry name" value="Nucleotide-diphospho-sugar transferases"/>
    <property type="match status" value="1"/>
</dbReference>
<dbReference type="InterPro" id="IPR001173">
    <property type="entry name" value="Glyco_trans_2-like"/>
</dbReference>
<feature type="domain" description="Glycosyltransferase 2-like" evidence="7">
    <location>
        <begin position="5"/>
        <end position="149"/>
    </location>
</feature>
<dbReference type="InterPro" id="IPR007554">
    <property type="entry name" value="Glycerophosphate_synth"/>
</dbReference>
<dbReference type="OrthoDB" id="3183633at2"/>
<dbReference type="InterPro" id="IPR043149">
    <property type="entry name" value="TagF_N"/>
</dbReference>
<dbReference type="InterPro" id="IPR029044">
    <property type="entry name" value="Nucleotide-diphossugar_trans"/>
</dbReference>
<dbReference type="Pfam" id="PF00535">
    <property type="entry name" value="Glycos_transf_2"/>
    <property type="match status" value="1"/>
</dbReference>
<evidence type="ECO:0000313" key="9">
    <source>
        <dbReference type="Proteomes" id="UP000319825"/>
    </source>
</evidence>
<reference evidence="8 9" key="1">
    <citation type="submission" date="2019-07" db="EMBL/GenBank/DDBJ databases">
        <title>R&amp;d 2014.</title>
        <authorList>
            <person name="Klenk H.-P."/>
        </authorList>
    </citation>
    <scope>NUCLEOTIDE SEQUENCE [LARGE SCALE GENOMIC DNA]</scope>
    <source>
        <strain evidence="8 9">DSM 43868</strain>
    </source>
</reference>
<keyword evidence="6" id="KW-0472">Membrane</keyword>
<sequence>MPLISFVVPAFRVQAYLRECLDSILGQPVGDVEVIGVDDHSPDGSGDILAEYADRDHRVRAVRLPRNVGLGPARNAGLDLAAGEYVWFVDGDDWLAPDCLPEVAARLRATRPDVLLVDHVRVHWDNRVVDSALAEVFPDPPGPETFRLRERPEAMRLLHTAWNRLVRRRFLAELGLRFPPGWYEDVPFSYPVLMAAERIGVLDRVCLNYRQRRAGAITRTRGNRHFEVFAQWHRVFALMDEWGIEDLRPAVFERMIWHYLTVLGNGDRIAPELRPAFFARITADHARWRPPAGCPVPDGVDGLKHRLVAAGRWRTFSALRAAAQAGDAARRQARRLAPVARRTARLGRDAVLREYYRAELARPIDPTLAVYAAYWYRGYACNPAAVYEAARRLAPQVRGVWVVRRDRLDSLPPGVEYVVAGSLAYHRALARARWLVNNVNFPDFVRKRPGSVHVQTHHGTPVKVMGLDQQRYPVGAVGMDFADLLRRVDRWDFSVSSNAFSTQMWERAYPAAYTTLEVGYPRNDRLVTAGPDEVREVRTRLGLAPGERVALYAPTHREHLPGYRPPFDPGLLLDVLGPAGRLLVRSHYFHDRGRRSRGVGPVLRAGGTRVLDVSDHDRVEDLYLAADLLITDYSSAMFDYAVLDRPIVVYAPDWEAYRLARGVYFDLLGEPPGAVATSFPALLDLFRSGAVHSDAADAARRRFRARFCGLDDGYAAERVVRRVFLGEPA</sequence>
<dbReference type="InterPro" id="IPR051612">
    <property type="entry name" value="Teichoic_Acid_Biosynth"/>
</dbReference>
<comment type="similarity">
    <text evidence="2">Belongs to the CDP-glycerol glycerophosphotransferase family.</text>
</comment>
<dbReference type="RefSeq" id="WP_145774931.1">
    <property type="nucleotide sequence ID" value="NZ_BAAATQ010000084.1"/>
</dbReference>
<evidence type="ECO:0000256" key="6">
    <source>
        <dbReference type="ARBA" id="ARBA00023136"/>
    </source>
</evidence>
<evidence type="ECO:0000256" key="3">
    <source>
        <dbReference type="ARBA" id="ARBA00022475"/>
    </source>
</evidence>
<dbReference type="Gene3D" id="3.40.50.11820">
    <property type="match status" value="1"/>
</dbReference>
<protein>
    <submittedName>
        <fullName evidence="8">CDP-glycerol:poly(Glycerophosphate) glycerophosphotransferase</fullName>
    </submittedName>
</protein>
<organism evidence="8 9">
    <name type="scientific">Micromonospora olivasterospora</name>
    <dbReference type="NCBI Taxonomy" id="1880"/>
    <lineage>
        <taxon>Bacteria</taxon>
        <taxon>Bacillati</taxon>
        <taxon>Actinomycetota</taxon>
        <taxon>Actinomycetes</taxon>
        <taxon>Micromonosporales</taxon>
        <taxon>Micromonosporaceae</taxon>
        <taxon>Micromonospora</taxon>
    </lineage>
</organism>
<evidence type="ECO:0000313" key="8">
    <source>
        <dbReference type="EMBL" id="TWH68047.1"/>
    </source>
</evidence>
<dbReference type="Gene3D" id="3.40.50.12580">
    <property type="match status" value="1"/>
</dbReference>
<evidence type="ECO:0000256" key="4">
    <source>
        <dbReference type="ARBA" id="ARBA00022679"/>
    </source>
</evidence>
<dbReference type="Proteomes" id="UP000319825">
    <property type="component" value="Unassembled WGS sequence"/>
</dbReference>
<comment type="subcellular location">
    <subcellularLocation>
        <location evidence="1">Cell membrane</location>
        <topology evidence="1">Peripheral membrane protein</topology>
    </subcellularLocation>
</comment>